<dbReference type="Pfam" id="PF02899">
    <property type="entry name" value="Phage_int_SAM_1"/>
    <property type="match status" value="1"/>
</dbReference>
<dbReference type="GO" id="GO:0006310">
    <property type="term" value="P:DNA recombination"/>
    <property type="evidence" value="ECO:0007669"/>
    <property type="project" value="UniProtKB-KW"/>
</dbReference>
<dbReference type="CDD" id="cd00798">
    <property type="entry name" value="INT_XerDC_C"/>
    <property type="match status" value="1"/>
</dbReference>
<evidence type="ECO:0000256" key="5">
    <source>
        <dbReference type="ARBA" id="ARBA00022908"/>
    </source>
</evidence>
<keyword evidence="4" id="KW-0159">Chromosome partition</keyword>
<dbReference type="Gene3D" id="1.10.443.10">
    <property type="entry name" value="Intergrase catalytic core"/>
    <property type="match status" value="1"/>
</dbReference>
<keyword evidence="5" id="KW-0229">DNA integration</keyword>
<dbReference type="Pfam" id="PF00589">
    <property type="entry name" value="Phage_integrase"/>
    <property type="match status" value="1"/>
</dbReference>
<dbReference type="SUPFAM" id="SSF47823">
    <property type="entry name" value="lambda integrase-like, N-terminal domain"/>
    <property type="match status" value="1"/>
</dbReference>
<dbReference type="InterPro" id="IPR013762">
    <property type="entry name" value="Integrase-like_cat_sf"/>
</dbReference>
<dbReference type="GO" id="GO:0003677">
    <property type="term" value="F:DNA binding"/>
    <property type="evidence" value="ECO:0007669"/>
    <property type="project" value="UniProtKB-KW"/>
</dbReference>
<protein>
    <submittedName>
        <fullName evidence="11">Unannotated protein</fullName>
    </submittedName>
</protein>
<dbReference type="InterPro" id="IPR010998">
    <property type="entry name" value="Integrase_recombinase_N"/>
</dbReference>
<evidence type="ECO:0000313" key="11">
    <source>
        <dbReference type="EMBL" id="CAB4718043.1"/>
    </source>
</evidence>
<evidence type="ECO:0000256" key="8">
    <source>
        <dbReference type="ARBA" id="ARBA00023306"/>
    </source>
</evidence>
<dbReference type="GO" id="GO:0051301">
    <property type="term" value="P:cell division"/>
    <property type="evidence" value="ECO:0007669"/>
    <property type="project" value="UniProtKB-KW"/>
</dbReference>
<evidence type="ECO:0000256" key="7">
    <source>
        <dbReference type="ARBA" id="ARBA00023172"/>
    </source>
</evidence>
<reference evidence="11" key="1">
    <citation type="submission" date="2020-05" db="EMBL/GenBank/DDBJ databases">
        <authorList>
            <person name="Chiriac C."/>
            <person name="Salcher M."/>
            <person name="Ghai R."/>
            <person name="Kavagutti S V."/>
        </authorList>
    </citation>
    <scope>NUCLEOTIDE SEQUENCE</scope>
</reference>
<evidence type="ECO:0000256" key="3">
    <source>
        <dbReference type="ARBA" id="ARBA00022618"/>
    </source>
</evidence>
<organism evidence="11">
    <name type="scientific">freshwater metagenome</name>
    <dbReference type="NCBI Taxonomy" id="449393"/>
    <lineage>
        <taxon>unclassified sequences</taxon>
        <taxon>metagenomes</taxon>
        <taxon>ecological metagenomes</taxon>
    </lineage>
</organism>
<dbReference type="NCBIfam" id="NF001399">
    <property type="entry name" value="PRK00283.1"/>
    <property type="match status" value="1"/>
</dbReference>
<name>A0A6J6R7Y2_9ZZZZ</name>
<feature type="domain" description="Core-binding (CB)" evidence="10">
    <location>
        <begin position="18"/>
        <end position="103"/>
    </location>
</feature>
<dbReference type="Gene3D" id="1.10.150.130">
    <property type="match status" value="1"/>
</dbReference>
<evidence type="ECO:0000256" key="4">
    <source>
        <dbReference type="ARBA" id="ARBA00022829"/>
    </source>
</evidence>
<evidence type="ECO:0000259" key="9">
    <source>
        <dbReference type="PROSITE" id="PS51898"/>
    </source>
</evidence>
<dbReference type="HAMAP" id="MF_01808">
    <property type="entry name" value="Recomb_XerC_XerD"/>
    <property type="match status" value="1"/>
</dbReference>
<evidence type="ECO:0000256" key="2">
    <source>
        <dbReference type="ARBA" id="ARBA00022490"/>
    </source>
</evidence>
<feature type="domain" description="Tyr recombinase" evidence="9">
    <location>
        <begin position="124"/>
        <end position="319"/>
    </location>
</feature>
<dbReference type="AlphaFoldDB" id="A0A6J6R7Y2"/>
<dbReference type="PROSITE" id="PS51898">
    <property type="entry name" value="TYR_RECOMBINASE"/>
    <property type="match status" value="1"/>
</dbReference>
<dbReference type="InterPro" id="IPR023009">
    <property type="entry name" value="Tyrosine_recombinase_XerC/XerD"/>
</dbReference>
<evidence type="ECO:0000259" key="10">
    <source>
        <dbReference type="PROSITE" id="PS51900"/>
    </source>
</evidence>
<dbReference type="InterPro" id="IPR004107">
    <property type="entry name" value="Integrase_SAM-like_N"/>
</dbReference>
<comment type="subcellular location">
    <subcellularLocation>
        <location evidence="1">Cytoplasm</location>
    </subcellularLocation>
</comment>
<dbReference type="InterPro" id="IPR050090">
    <property type="entry name" value="Tyrosine_recombinase_XerCD"/>
</dbReference>
<dbReference type="PANTHER" id="PTHR30349">
    <property type="entry name" value="PHAGE INTEGRASE-RELATED"/>
    <property type="match status" value="1"/>
</dbReference>
<dbReference type="PROSITE" id="PS51900">
    <property type="entry name" value="CB"/>
    <property type="match status" value="1"/>
</dbReference>
<dbReference type="GO" id="GO:0007059">
    <property type="term" value="P:chromosome segregation"/>
    <property type="evidence" value="ECO:0007669"/>
    <property type="project" value="UniProtKB-KW"/>
</dbReference>
<proteinExistence type="inferred from homology"/>
<dbReference type="InterPro" id="IPR002104">
    <property type="entry name" value="Integrase_catalytic"/>
</dbReference>
<evidence type="ECO:0000256" key="6">
    <source>
        <dbReference type="ARBA" id="ARBA00023125"/>
    </source>
</evidence>
<dbReference type="PANTHER" id="PTHR30349:SF81">
    <property type="entry name" value="TYROSINE RECOMBINASE XERC"/>
    <property type="match status" value="1"/>
</dbReference>
<keyword evidence="2" id="KW-0963">Cytoplasm</keyword>
<dbReference type="GO" id="GO:0005737">
    <property type="term" value="C:cytoplasm"/>
    <property type="evidence" value="ECO:0007669"/>
    <property type="project" value="UniProtKB-SubCell"/>
</dbReference>
<keyword evidence="8" id="KW-0131">Cell cycle</keyword>
<dbReference type="GO" id="GO:0015074">
    <property type="term" value="P:DNA integration"/>
    <property type="evidence" value="ECO:0007669"/>
    <property type="project" value="UniProtKB-KW"/>
</dbReference>
<gene>
    <name evidence="11" type="ORF">UFOPK2582_01776</name>
</gene>
<keyword evidence="6" id="KW-0238">DNA-binding</keyword>
<evidence type="ECO:0000256" key="1">
    <source>
        <dbReference type="ARBA" id="ARBA00004496"/>
    </source>
</evidence>
<dbReference type="InterPro" id="IPR044068">
    <property type="entry name" value="CB"/>
</dbReference>
<keyword evidence="3" id="KW-0132">Cell division</keyword>
<dbReference type="InterPro" id="IPR011010">
    <property type="entry name" value="DNA_brk_join_enz"/>
</dbReference>
<dbReference type="SUPFAM" id="SSF56349">
    <property type="entry name" value="DNA breaking-rejoining enzymes"/>
    <property type="match status" value="1"/>
</dbReference>
<dbReference type="EMBL" id="CAEZXS010000307">
    <property type="protein sequence ID" value="CAB4718043.1"/>
    <property type="molecule type" value="Genomic_DNA"/>
</dbReference>
<keyword evidence="7" id="KW-0233">DNA recombination</keyword>
<sequence>MLPAAADSAQQPDNPEQAALPLDVEEFLIHLQVEKGRSPLTISAYRRDLLRYSTFLADRSCAMSSATPADVAAYAGSLRQAGLAASSVTRMLASVRSSHRWLAAEGIYSGDPALMLESPRLPEPLPKALSEEQVMLLLDSVEQAVVTAESDPFALRDRALLEVLYGTGTRVSEVCGIGFGDIDLEGALLRVMGKRSKERIVPLGRHAVRTVAAWLDEGRPQLVPRLWRTRDDADAVFLGSKGSRLTRQGVYLVLQKRALAAGLSTSLISPHVLRHSCATHLLDNGADIRTVQEMLGHASVSTTQIYTKVATERLWQAYRDAHPRALARPSGAKS</sequence>
<accession>A0A6J6R7Y2</accession>